<sequence length="121" mass="14171">MEKTLTIDGKKVRFKSTAATPLRYKQQYGREFYADIVKLFPLSKLDLKNIDKNDVERIQEAFSLIEFDMFYGILWALAKTADNNIPDPMTWLDGFDEFPLMDIFPEVQELIVKNLQSTKKK</sequence>
<evidence type="ECO:0000313" key="2">
    <source>
        <dbReference type="Proteomes" id="UP000199095"/>
    </source>
</evidence>
<dbReference type="OrthoDB" id="1697664at2"/>
<name>A0A1I0B8M2_9BACI</name>
<proteinExistence type="predicted"/>
<organism evidence="1 2">
    <name type="scientific">Salinibacillus kushneri</name>
    <dbReference type="NCBI Taxonomy" id="237682"/>
    <lineage>
        <taxon>Bacteria</taxon>
        <taxon>Bacillati</taxon>
        <taxon>Bacillota</taxon>
        <taxon>Bacilli</taxon>
        <taxon>Bacillales</taxon>
        <taxon>Bacillaceae</taxon>
        <taxon>Salinibacillus</taxon>
    </lineage>
</organism>
<evidence type="ECO:0008006" key="3">
    <source>
        <dbReference type="Google" id="ProtNLM"/>
    </source>
</evidence>
<dbReference type="RefSeq" id="WP_093132269.1">
    <property type="nucleotide sequence ID" value="NZ_FOHJ01000002.1"/>
</dbReference>
<dbReference type="AlphaFoldDB" id="A0A1I0B8M2"/>
<accession>A0A1I0B8M2</accession>
<reference evidence="2" key="1">
    <citation type="submission" date="2016-10" db="EMBL/GenBank/DDBJ databases">
        <authorList>
            <person name="Varghese N."/>
            <person name="Submissions S."/>
        </authorList>
    </citation>
    <scope>NUCLEOTIDE SEQUENCE [LARGE SCALE GENOMIC DNA]</scope>
    <source>
        <strain evidence="2">CGMCC 1.3566</strain>
    </source>
</reference>
<protein>
    <recommendedName>
        <fullName evidence="3">Prophage pi2 protein 40</fullName>
    </recommendedName>
</protein>
<evidence type="ECO:0000313" key="1">
    <source>
        <dbReference type="EMBL" id="SET02413.1"/>
    </source>
</evidence>
<dbReference type="STRING" id="237682.SAMN05421676_102363"/>
<dbReference type="EMBL" id="FOHJ01000002">
    <property type="protein sequence ID" value="SET02413.1"/>
    <property type="molecule type" value="Genomic_DNA"/>
</dbReference>
<dbReference type="Proteomes" id="UP000199095">
    <property type="component" value="Unassembled WGS sequence"/>
</dbReference>
<gene>
    <name evidence="1" type="ORF">SAMN05421676_102363</name>
</gene>
<keyword evidence="2" id="KW-1185">Reference proteome</keyword>